<dbReference type="Proteomes" id="UP000240708">
    <property type="component" value="Unassembled WGS sequence"/>
</dbReference>
<dbReference type="PANTHER" id="PTHR35089:SF1">
    <property type="entry name" value="CHAPERONE PROTEIN SKP"/>
    <property type="match status" value="1"/>
</dbReference>
<dbReference type="RefSeq" id="WP_106565586.1">
    <property type="nucleotide sequence ID" value="NZ_JAUVYL010000007.1"/>
</dbReference>
<dbReference type="PANTHER" id="PTHR35089">
    <property type="entry name" value="CHAPERONE PROTEIN SKP"/>
    <property type="match status" value="1"/>
</dbReference>
<dbReference type="GO" id="GO:0051082">
    <property type="term" value="F:unfolded protein binding"/>
    <property type="evidence" value="ECO:0007669"/>
    <property type="project" value="InterPro"/>
</dbReference>
<dbReference type="EMBL" id="PYGF01000001">
    <property type="protein sequence ID" value="PSL07508.1"/>
    <property type="molecule type" value="Genomic_DNA"/>
</dbReference>
<dbReference type="Pfam" id="PF03938">
    <property type="entry name" value="OmpH"/>
    <property type="match status" value="1"/>
</dbReference>
<keyword evidence="2 3" id="KW-0732">Signal</keyword>
<evidence type="ECO:0000256" key="3">
    <source>
        <dbReference type="SAM" id="SignalP"/>
    </source>
</evidence>
<dbReference type="Gene3D" id="3.30.910.20">
    <property type="entry name" value="Skp domain"/>
    <property type="match status" value="1"/>
</dbReference>
<name>A0A2P8EDH7_9BACT</name>
<organism evidence="4 5">
    <name type="scientific">Cecembia rubra</name>
    <dbReference type="NCBI Taxonomy" id="1485585"/>
    <lineage>
        <taxon>Bacteria</taxon>
        <taxon>Pseudomonadati</taxon>
        <taxon>Bacteroidota</taxon>
        <taxon>Cytophagia</taxon>
        <taxon>Cytophagales</taxon>
        <taxon>Cyclobacteriaceae</taxon>
        <taxon>Cecembia</taxon>
    </lineage>
</organism>
<gene>
    <name evidence="4" type="ORF">CLV48_101440</name>
</gene>
<comment type="caution">
    <text evidence="4">The sequence shown here is derived from an EMBL/GenBank/DDBJ whole genome shotgun (WGS) entry which is preliminary data.</text>
</comment>
<dbReference type="GO" id="GO:0050821">
    <property type="term" value="P:protein stabilization"/>
    <property type="evidence" value="ECO:0007669"/>
    <property type="project" value="TreeGrafter"/>
</dbReference>
<evidence type="ECO:0000313" key="4">
    <source>
        <dbReference type="EMBL" id="PSL07508.1"/>
    </source>
</evidence>
<comment type="similarity">
    <text evidence="1">Belongs to the Skp family.</text>
</comment>
<dbReference type="SUPFAM" id="SSF111384">
    <property type="entry name" value="OmpH-like"/>
    <property type="match status" value="1"/>
</dbReference>
<dbReference type="InterPro" id="IPR005632">
    <property type="entry name" value="Chaperone_Skp"/>
</dbReference>
<dbReference type="AlphaFoldDB" id="A0A2P8EDH7"/>
<dbReference type="SMART" id="SM00935">
    <property type="entry name" value="OmpH"/>
    <property type="match status" value="1"/>
</dbReference>
<dbReference type="GO" id="GO:0005829">
    <property type="term" value="C:cytosol"/>
    <property type="evidence" value="ECO:0007669"/>
    <property type="project" value="TreeGrafter"/>
</dbReference>
<evidence type="ECO:0000256" key="2">
    <source>
        <dbReference type="ARBA" id="ARBA00022729"/>
    </source>
</evidence>
<feature type="signal peptide" evidence="3">
    <location>
        <begin position="1"/>
        <end position="19"/>
    </location>
</feature>
<dbReference type="OrthoDB" id="1493259at2"/>
<protein>
    <submittedName>
        <fullName evidence="4">Periplasmic chaperone for outer membrane proteins Skp</fullName>
    </submittedName>
</protein>
<accession>A0A2P8EDH7</accession>
<sequence length="202" mass="22842">MKKLAKVLGFLGVTAITLASCNQQGQSSNSNSGSESAAEVSITDLKIAYVLTDSVISKFDFYKEKSEEITEKGRKFESDLNSRARGFEQEVANFEQTASSMTMNQARAKQEELVRKERNLMTYRDNLMQELSADESKLYADVYDKVQEYLTQYAEEKELELILSYTRGGAIWYSKKALDITEDVIAGLNKKYADDKKSAEKK</sequence>
<keyword evidence="5" id="KW-1185">Reference proteome</keyword>
<dbReference type="PROSITE" id="PS51257">
    <property type="entry name" value="PROKAR_LIPOPROTEIN"/>
    <property type="match status" value="1"/>
</dbReference>
<evidence type="ECO:0000256" key="1">
    <source>
        <dbReference type="ARBA" id="ARBA00009091"/>
    </source>
</evidence>
<dbReference type="InterPro" id="IPR024930">
    <property type="entry name" value="Skp_dom_sf"/>
</dbReference>
<proteinExistence type="inferred from homology"/>
<evidence type="ECO:0000313" key="5">
    <source>
        <dbReference type="Proteomes" id="UP000240708"/>
    </source>
</evidence>
<feature type="chain" id="PRO_5015197604" evidence="3">
    <location>
        <begin position="20"/>
        <end position="202"/>
    </location>
</feature>
<reference evidence="4 5" key="1">
    <citation type="submission" date="2018-03" db="EMBL/GenBank/DDBJ databases">
        <title>Genomic Encyclopedia of Archaeal and Bacterial Type Strains, Phase II (KMG-II): from individual species to whole genera.</title>
        <authorList>
            <person name="Goeker M."/>
        </authorList>
    </citation>
    <scope>NUCLEOTIDE SEQUENCE [LARGE SCALE GENOMIC DNA]</scope>
    <source>
        <strain evidence="4 5">DSM 28057</strain>
    </source>
</reference>